<dbReference type="InterPro" id="IPR050703">
    <property type="entry name" value="Flavin_MAO"/>
</dbReference>
<protein>
    <recommendedName>
        <fullName evidence="6">Amine oxidase</fullName>
        <ecNumber evidence="6">1.4.3.-</ecNumber>
    </recommendedName>
</protein>
<feature type="domain" description="Amine oxidase" evidence="7">
    <location>
        <begin position="123"/>
        <end position="566"/>
    </location>
</feature>
<comment type="caution">
    <text evidence="8">The sequence shown here is derived from an EMBL/GenBank/DDBJ whole genome shotgun (WGS) entry which is preliminary data.</text>
</comment>
<dbReference type="STRING" id="1330021.A0A367KZ70"/>
<dbReference type="Gene3D" id="3.90.660.10">
    <property type="match status" value="1"/>
</dbReference>
<keyword evidence="6" id="KW-0274">FAD</keyword>
<dbReference type="PANTHER" id="PTHR43563:SF14">
    <property type="entry name" value="AMINE OXIDASE"/>
    <property type="match status" value="1"/>
</dbReference>
<dbReference type="EC" id="1.4.3.-" evidence="6"/>
<evidence type="ECO:0000256" key="5">
    <source>
        <dbReference type="PIRSR" id="PIRSR601613-1"/>
    </source>
</evidence>
<keyword evidence="9" id="KW-1185">Reference proteome</keyword>
<evidence type="ECO:0000259" key="7">
    <source>
        <dbReference type="Pfam" id="PF01593"/>
    </source>
</evidence>
<dbReference type="Pfam" id="PF01593">
    <property type="entry name" value="Amino_oxidase"/>
    <property type="match status" value="1"/>
</dbReference>
<dbReference type="Gene3D" id="3.50.50.60">
    <property type="entry name" value="FAD/NAD(P)-binding domain"/>
    <property type="match status" value="1"/>
</dbReference>
<dbReference type="PANTHER" id="PTHR43563">
    <property type="entry name" value="AMINE OXIDASE"/>
    <property type="match status" value="1"/>
</dbReference>
<dbReference type="PRINTS" id="PR00757">
    <property type="entry name" value="AMINEOXDASEF"/>
</dbReference>
<feature type="binding site" evidence="5">
    <location>
        <position position="543"/>
    </location>
    <ligand>
        <name>FAD</name>
        <dbReference type="ChEBI" id="CHEBI:57692"/>
    </ligand>
</feature>
<dbReference type="Gene3D" id="1.10.405.10">
    <property type="entry name" value="Guanine Nucleotide Dissociation Inhibitor, domain 1"/>
    <property type="match status" value="1"/>
</dbReference>
<evidence type="ECO:0000256" key="4">
    <source>
        <dbReference type="ARBA" id="ARBA00048448"/>
    </source>
</evidence>
<comment type="similarity">
    <text evidence="2 6">Belongs to the flavin monoamine oxidase family.</text>
</comment>
<organism evidence="8 9">
    <name type="scientific">Ophiocordyceps polyrhachis-furcata BCC 54312</name>
    <dbReference type="NCBI Taxonomy" id="1330021"/>
    <lineage>
        <taxon>Eukaryota</taxon>
        <taxon>Fungi</taxon>
        <taxon>Dikarya</taxon>
        <taxon>Ascomycota</taxon>
        <taxon>Pezizomycotina</taxon>
        <taxon>Sordariomycetes</taxon>
        <taxon>Hypocreomycetidae</taxon>
        <taxon>Hypocreales</taxon>
        <taxon>Ophiocordycipitaceae</taxon>
        <taxon>Ophiocordyceps</taxon>
    </lineage>
</organism>
<reference evidence="8 9" key="1">
    <citation type="journal article" date="2015" name="BMC Genomics">
        <title>Insights from the genome of Ophiocordyceps polyrhachis-furcata to pathogenicity and host specificity in insect fungi.</title>
        <authorList>
            <person name="Wichadakul D."/>
            <person name="Kobmoo N."/>
            <person name="Ingsriswang S."/>
            <person name="Tangphatsornruang S."/>
            <person name="Chantasingh D."/>
            <person name="Luangsa-ard J.J."/>
            <person name="Eurwilaichitr L."/>
        </authorList>
    </citation>
    <scope>NUCLEOTIDE SEQUENCE [LARGE SCALE GENOMIC DNA]</scope>
    <source>
        <strain evidence="8 9">BCC 54312</strain>
    </source>
</reference>
<evidence type="ECO:0000256" key="6">
    <source>
        <dbReference type="RuleBase" id="RU362067"/>
    </source>
</evidence>
<evidence type="ECO:0000256" key="3">
    <source>
        <dbReference type="ARBA" id="ARBA00023002"/>
    </source>
</evidence>
<dbReference type="InterPro" id="IPR002937">
    <property type="entry name" value="Amino_oxidase"/>
</dbReference>
<dbReference type="SUPFAM" id="SSF51905">
    <property type="entry name" value="FAD/NAD(P)-binding domain"/>
    <property type="match status" value="1"/>
</dbReference>
<dbReference type="InterPro" id="IPR036188">
    <property type="entry name" value="FAD/NAD-bd_sf"/>
</dbReference>
<comment type="catalytic activity">
    <reaction evidence="4">
        <text>a secondary aliphatic amine + O2 + H2O = a primary amine + an aldehyde + H2O2</text>
        <dbReference type="Rhea" id="RHEA:26414"/>
        <dbReference type="ChEBI" id="CHEBI:15377"/>
        <dbReference type="ChEBI" id="CHEBI:15379"/>
        <dbReference type="ChEBI" id="CHEBI:16240"/>
        <dbReference type="ChEBI" id="CHEBI:17478"/>
        <dbReference type="ChEBI" id="CHEBI:58855"/>
        <dbReference type="ChEBI" id="CHEBI:65296"/>
        <dbReference type="EC" id="1.4.3.4"/>
    </reaction>
</comment>
<keyword evidence="6" id="KW-0285">Flavoprotein</keyword>
<feature type="binding site" evidence="5">
    <location>
        <position position="355"/>
    </location>
    <ligand>
        <name>FAD</name>
        <dbReference type="ChEBI" id="CHEBI:57692"/>
    </ligand>
</feature>
<dbReference type="InterPro" id="IPR001613">
    <property type="entry name" value="Flavin_amine_oxidase"/>
</dbReference>
<dbReference type="AlphaFoldDB" id="A0A367KZ70"/>
<sequence>MAVMATLAPLVRARNCTPGINYCGSSLRAIAHGVNYDEQIREQLTLNGQIINEKTMQNSLFFCEGGRNGNIVLRKVCSYKDLDMCLDMGLGKDDKCMVAQRIHFSGITAAFQHVDVAIVGGGLSGLSAARNLAAAGKTFTILEARGRVGGRVLNAKTGPSGVQEVGAEYLGPTQDRTLGLAASLGLKTYKTFDDGNTTVWRNGTVSTFLPDPATGGLLPLRPEALAQVMPVVEELGKLAAEMAVDSPWDHPSAEEWDSMTCESYLRSRLNDTDALFVFDLIFEAVLSTTPSEPSLLYWLSYIASAGNSTMPGSLSRLLTTKDGAQESRIVGGTALLATKLAERLGYRNIRLNAPVHRIVQGNKHVSVYWNDKMLTADHVVVAMPPPLAGRIAYEPALPARRDQLTQRMPMSSIGKAIAVYPKPWWRKEGVNGQALSDSGITRATFDNSPSDGSYGAIMGFIGADSMRGLDLEEEDKVEELFVADLVRYFGPQAANTTDFILQRWDLEPYSRGGPVAYGPPGLLTKFGPFLRKPFGKIHFAGTETADYWVGYMDGAIRSGERVAKEIVGNFNNNYSNNNNNNNHNNNKSRSA</sequence>
<proteinExistence type="inferred from homology"/>
<accession>A0A367KZ70</accession>
<evidence type="ECO:0000313" key="8">
    <source>
        <dbReference type="EMBL" id="RCI07470.1"/>
    </source>
</evidence>
<evidence type="ECO:0000256" key="1">
    <source>
        <dbReference type="ARBA" id="ARBA00001974"/>
    </source>
</evidence>
<dbReference type="GO" id="GO:0097621">
    <property type="term" value="F:monoamine oxidase activity"/>
    <property type="evidence" value="ECO:0007669"/>
    <property type="project" value="UniProtKB-EC"/>
</dbReference>
<feature type="binding site" evidence="5">
    <location>
        <position position="124"/>
    </location>
    <ligand>
        <name>FAD</name>
        <dbReference type="ChEBI" id="CHEBI:57692"/>
    </ligand>
</feature>
<dbReference type="EMBL" id="LKCN02000028">
    <property type="protein sequence ID" value="RCI07470.1"/>
    <property type="molecule type" value="Genomic_DNA"/>
</dbReference>
<feature type="binding site" evidence="5">
    <location>
        <position position="460"/>
    </location>
    <ligand>
        <name>substrate</name>
    </ligand>
</feature>
<evidence type="ECO:0000256" key="2">
    <source>
        <dbReference type="ARBA" id="ARBA00005995"/>
    </source>
</evidence>
<feature type="binding site" evidence="5">
    <location>
        <begin position="143"/>
        <end position="144"/>
    </location>
    <ligand>
        <name>FAD</name>
        <dbReference type="ChEBI" id="CHEBI:57692"/>
    </ligand>
</feature>
<comment type="cofactor">
    <cofactor evidence="1 6">
        <name>FAD</name>
        <dbReference type="ChEBI" id="CHEBI:57692"/>
    </cofactor>
</comment>
<evidence type="ECO:0000313" key="9">
    <source>
        <dbReference type="Proteomes" id="UP000253664"/>
    </source>
</evidence>
<keyword evidence="3 6" id="KW-0560">Oxidoreductase</keyword>
<gene>
    <name evidence="8" type="ORF">L249_4551</name>
</gene>
<dbReference type="Proteomes" id="UP000253664">
    <property type="component" value="Unassembled WGS sequence"/>
</dbReference>
<dbReference type="OrthoDB" id="5046242at2759"/>
<name>A0A367KZ70_9HYPO</name>
<dbReference type="SUPFAM" id="SSF54373">
    <property type="entry name" value="FAD-linked reductases, C-terminal domain"/>
    <property type="match status" value="1"/>
</dbReference>